<dbReference type="PANTHER" id="PTHR46872:SF4">
    <property type="entry name" value="MYB-LIKE DOMAIN-CONTAINING PROTEIN"/>
    <property type="match status" value="1"/>
</dbReference>
<dbReference type="EMBL" id="BPVZ01000029">
    <property type="protein sequence ID" value="GKV08798.1"/>
    <property type="molecule type" value="Genomic_DNA"/>
</dbReference>
<dbReference type="CDD" id="cd00167">
    <property type="entry name" value="SANT"/>
    <property type="match status" value="1"/>
</dbReference>
<accession>A0AAV5J2H7</accession>
<name>A0AAV5J2H7_9ROSI</name>
<organism evidence="2 3">
    <name type="scientific">Rubroshorea leprosula</name>
    <dbReference type="NCBI Taxonomy" id="152421"/>
    <lineage>
        <taxon>Eukaryota</taxon>
        <taxon>Viridiplantae</taxon>
        <taxon>Streptophyta</taxon>
        <taxon>Embryophyta</taxon>
        <taxon>Tracheophyta</taxon>
        <taxon>Spermatophyta</taxon>
        <taxon>Magnoliopsida</taxon>
        <taxon>eudicotyledons</taxon>
        <taxon>Gunneridae</taxon>
        <taxon>Pentapetalae</taxon>
        <taxon>rosids</taxon>
        <taxon>malvids</taxon>
        <taxon>Malvales</taxon>
        <taxon>Dipterocarpaceae</taxon>
        <taxon>Rubroshorea</taxon>
    </lineage>
</organism>
<dbReference type="PANTHER" id="PTHR46872">
    <property type="entry name" value="DNA BINDING PROTEIN"/>
    <property type="match status" value="1"/>
</dbReference>
<evidence type="ECO:0000313" key="2">
    <source>
        <dbReference type="EMBL" id="GKV08798.1"/>
    </source>
</evidence>
<proteinExistence type="predicted"/>
<comment type="caution">
    <text evidence="2">The sequence shown here is derived from an EMBL/GenBank/DDBJ whole genome shotgun (WGS) entry which is preliminary data.</text>
</comment>
<dbReference type="Proteomes" id="UP001054252">
    <property type="component" value="Unassembled WGS sequence"/>
</dbReference>
<sequence>MEADADLETPLNLSLFPEYFAPGHGLRALLQCDEPYSSLIDYSHRRLVPIGSEYQADVPEWNQWVLKSTSNHLDTLDSQVETALSSESDLIGTCVIPMPDREAPQNYSCEGWRNKFDCQCLDQGSVRCTAQHVEEAREKLKENLGLDIFEQLGFYDMGEEVAKKWTQEEEQEFHEVVLANPMSLGKNFWDDLPRFFLSRTKEDLVSYYFNVYVLRKRAKQNRFDPVNIDSDDDEWQKPEHESAVEDDDSVVESPPDQVVSAYHNDNHIEDCHEGIQDEDEMDSCEDLSGAVCRDRTDGEDEGDIDEISEPHIEHLTSGNESGFLVLGKMQKTHADDYDIQDDSCTSFEYQREIVDCGDPSETGMDVNQPSED</sequence>
<reference evidence="2 3" key="1">
    <citation type="journal article" date="2021" name="Commun. Biol.">
        <title>The genome of Shorea leprosula (Dipterocarpaceae) highlights the ecological relevance of drought in aseasonal tropical rainforests.</title>
        <authorList>
            <person name="Ng K.K.S."/>
            <person name="Kobayashi M.J."/>
            <person name="Fawcett J.A."/>
            <person name="Hatakeyama M."/>
            <person name="Paape T."/>
            <person name="Ng C.H."/>
            <person name="Ang C.C."/>
            <person name="Tnah L.H."/>
            <person name="Lee C.T."/>
            <person name="Nishiyama T."/>
            <person name="Sese J."/>
            <person name="O'Brien M.J."/>
            <person name="Copetti D."/>
            <person name="Mohd Noor M.I."/>
            <person name="Ong R.C."/>
            <person name="Putra M."/>
            <person name="Sireger I.Z."/>
            <person name="Indrioko S."/>
            <person name="Kosugi Y."/>
            <person name="Izuno A."/>
            <person name="Isagi Y."/>
            <person name="Lee S.L."/>
            <person name="Shimizu K.K."/>
        </authorList>
    </citation>
    <scope>NUCLEOTIDE SEQUENCE [LARGE SCALE GENOMIC DNA]</scope>
    <source>
        <strain evidence="2">214</strain>
    </source>
</reference>
<evidence type="ECO:0000313" key="3">
    <source>
        <dbReference type="Proteomes" id="UP001054252"/>
    </source>
</evidence>
<protein>
    <submittedName>
        <fullName evidence="2">Uncharacterized protein</fullName>
    </submittedName>
</protein>
<evidence type="ECO:0000256" key="1">
    <source>
        <dbReference type="SAM" id="MobiDB-lite"/>
    </source>
</evidence>
<dbReference type="InterPro" id="IPR001005">
    <property type="entry name" value="SANT/Myb"/>
</dbReference>
<dbReference type="AlphaFoldDB" id="A0AAV5J2H7"/>
<gene>
    <name evidence="2" type="ORF">SLEP1_g20377</name>
</gene>
<keyword evidence="3" id="KW-1185">Reference proteome</keyword>
<feature type="region of interest" description="Disordered" evidence="1">
    <location>
        <begin position="225"/>
        <end position="254"/>
    </location>
</feature>